<name>A0A915HYZ4_ROMCU</name>
<sequence>MMIRIIALNIYFIDVPLSCVRVSKRYQGGFSCILEGQNFSAQRL</sequence>
<dbReference type="AlphaFoldDB" id="A0A915HYZ4"/>
<reference evidence="2" key="1">
    <citation type="submission" date="2022-11" db="UniProtKB">
        <authorList>
            <consortium name="WormBaseParasite"/>
        </authorList>
    </citation>
    <scope>IDENTIFICATION</scope>
</reference>
<accession>A0A915HYZ4</accession>
<protein>
    <submittedName>
        <fullName evidence="2">Uncharacterized protein</fullName>
    </submittedName>
</protein>
<keyword evidence="1" id="KW-1185">Reference proteome</keyword>
<dbReference type="Proteomes" id="UP000887565">
    <property type="component" value="Unplaced"/>
</dbReference>
<evidence type="ECO:0000313" key="2">
    <source>
        <dbReference type="WBParaSite" id="nRc.2.0.1.t06792-RA"/>
    </source>
</evidence>
<proteinExistence type="predicted"/>
<dbReference type="WBParaSite" id="nRc.2.0.1.t06792-RA">
    <property type="protein sequence ID" value="nRc.2.0.1.t06792-RA"/>
    <property type="gene ID" value="nRc.2.0.1.g06792"/>
</dbReference>
<evidence type="ECO:0000313" key="1">
    <source>
        <dbReference type="Proteomes" id="UP000887565"/>
    </source>
</evidence>
<organism evidence="1 2">
    <name type="scientific">Romanomermis culicivorax</name>
    <name type="common">Nematode worm</name>
    <dbReference type="NCBI Taxonomy" id="13658"/>
    <lineage>
        <taxon>Eukaryota</taxon>
        <taxon>Metazoa</taxon>
        <taxon>Ecdysozoa</taxon>
        <taxon>Nematoda</taxon>
        <taxon>Enoplea</taxon>
        <taxon>Dorylaimia</taxon>
        <taxon>Mermithida</taxon>
        <taxon>Mermithoidea</taxon>
        <taxon>Mermithidae</taxon>
        <taxon>Romanomermis</taxon>
    </lineage>
</organism>